<evidence type="ECO:0000256" key="2">
    <source>
        <dbReference type="ARBA" id="ARBA00022475"/>
    </source>
</evidence>
<comment type="subcellular location">
    <subcellularLocation>
        <location evidence="1">Cell membrane</location>
        <topology evidence="1">Multi-pass membrane protein</topology>
    </subcellularLocation>
</comment>
<feature type="transmembrane region" description="Helical" evidence="7">
    <location>
        <begin position="16"/>
        <end position="37"/>
    </location>
</feature>
<name>A0ABU5ZU89_9FLAO</name>
<comment type="caution">
    <text evidence="10">The sequence shown here is derived from an EMBL/GenBank/DDBJ whole genome shotgun (WGS) entry which is preliminary data.</text>
</comment>
<keyword evidence="2" id="KW-1003">Cell membrane</keyword>
<keyword evidence="4 7" id="KW-1133">Transmembrane helix</keyword>
<dbReference type="InterPro" id="IPR050250">
    <property type="entry name" value="Macrolide_Exporter_MacB"/>
</dbReference>
<keyword evidence="5 7" id="KW-0472">Membrane</keyword>
<dbReference type="RefSeq" id="WP_324179682.1">
    <property type="nucleotide sequence ID" value="NZ_BAABAW010000007.1"/>
</dbReference>
<dbReference type="Pfam" id="PF12704">
    <property type="entry name" value="MacB_PCD"/>
    <property type="match status" value="1"/>
</dbReference>
<accession>A0ABU5ZU89</accession>
<evidence type="ECO:0000313" key="11">
    <source>
        <dbReference type="Proteomes" id="UP001327027"/>
    </source>
</evidence>
<proteinExistence type="inferred from homology"/>
<evidence type="ECO:0000256" key="3">
    <source>
        <dbReference type="ARBA" id="ARBA00022692"/>
    </source>
</evidence>
<dbReference type="EMBL" id="JAYKLX010000004">
    <property type="protein sequence ID" value="MEB3345650.1"/>
    <property type="molecule type" value="Genomic_DNA"/>
</dbReference>
<dbReference type="Proteomes" id="UP001327027">
    <property type="component" value="Unassembled WGS sequence"/>
</dbReference>
<feature type="transmembrane region" description="Helical" evidence="7">
    <location>
        <begin position="307"/>
        <end position="333"/>
    </location>
</feature>
<feature type="domain" description="MacB-like periplasmic core" evidence="9">
    <location>
        <begin position="23"/>
        <end position="204"/>
    </location>
</feature>
<evidence type="ECO:0000256" key="7">
    <source>
        <dbReference type="SAM" id="Phobius"/>
    </source>
</evidence>
<evidence type="ECO:0000256" key="6">
    <source>
        <dbReference type="ARBA" id="ARBA00038076"/>
    </source>
</evidence>
<dbReference type="Pfam" id="PF02687">
    <property type="entry name" value="FtsX"/>
    <property type="match status" value="1"/>
</dbReference>
<evidence type="ECO:0000256" key="5">
    <source>
        <dbReference type="ARBA" id="ARBA00023136"/>
    </source>
</evidence>
<evidence type="ECO:0000256" key="1">
    <source>
        <dbReference type="ARBA" id="ARBA00004651"/>
    </source>
</evidence>
<dbReference type="InterPro" id="IPR003838">
    <property type="entry name" value="ABC3_permease_C"/>
</dbReference>
<organism evidence="10 11">
    <name type="scientific">Aquimarina gracilis</name>
    <dbReference type="NCBI Taxonomy" id="874422"/>
    <lineage>
        <taxon>Bacteria</taxon>
        <taxon>Pseudomonadati</taxon>
        <taxon>Bacteroidota</taxon>
        <taxon>Flavobacteriia</taxon>
        <taxon>Flavobacteriales</taxon>
        <taxon>Flavobacteriaceae</taxon>
        <taxon>Aquimarina</taxon>
    </lineage>
</organism>
<feature type="domain" description="ABC3 transporter permease C-terminal" evidence="8">
    <location>
        <begin position="266"/>
        <end position="377"/>
    </location>
</feature>
<sequence length="382" mass="43284">MNHVIKLILRKKKQNALLIIQLFVSFIILFIIFSWIFNLRKGYDSATTVKKDDVVVATINFQGDHTAKRDLLLQKLEQNELIEDFALSSQNAPFSKYMVKKYASYKELGQTVEVISTSKEFGEVLDLDMLEGKWFSSTDGQDLAIITRSLKYNWFGEQNAIGKHITLKNAESNTKIKVVGVVDDYKHFNDYNSMGYGIIVPIKADDYINKLVVKKKEFVSDYALEKKLYADLVKIDKDWQIEIEKLDKLAETQNSSVTIPLLVFSLIGGFLILNIIFGISGILFMNISKREKEVGIRRAIGANRNKISGQFMTEMMVVSSIAILISIIIAIQFPILKVFDIASEVYINSIIVSTLSIYIIGLICSFIPSKKASYLEPKEILG</sequence>
<evidence type="ECO:0000259" key="9">
    <source>
        <dbReference type="Pfam" id="PF12704"/>
    </source>
</evidence>
<evidence type="ECO:0000256" key="4">
    <source>
        <dbReference type="ARBA" id="ARBA00022989"/>
    </source>
</evidence>
<dbReference type="PANTHER" id="PTHR30572">
    <property type="entry name" value="MEMBRANE COMPONENT OF TRANSPORTER-RELATED"/>
    <property type="match status" value="1"/>
</dbReference>
<dbReference type="InterPro" id="IPR025857">
    <property type="entry name" value="MacB_PCD"/>
</dbReference>
<feature type="transmembrane region" description="Helical" evidence="7">
    <location>
        <begin position="345"/>
        <end position="368"/>
    </location>
</feature>
<gene>
    <name evidence="10" type="ORF">U6A24_09275</name>
</gene>
<feature type="transmembrane region" description="Helical" evidence="7">
    <location>
        <begin position="261"/>
        <end position="286"/>
    </location>
</feature>
<dbReference type="PANTHER" id="PTHR30572:SF4">
    <property type="entry name" value="ABC TRANSPORTER PERMEASE YTRF"/>
    <property type="match status" value="1"/>
</dbReference>
<keyword evidence="11" id="KW-1185">Reference proteome</keyword>
<keyword evidence="3 7" id="KW-0812">Transmembrane</keyword>
<comment type="similarity">
    <text evidence="6">Belongs to the ABC-4 integral membrane protein family.</text>
</comment>
<evidence type="ECO:0000313" key="10">
    <source>
        <dbReference type="EMBL" id="MEB3345650.1"/>
    </source>
</evidence>
<evidence type="ECO:0000259" key="8">
    <source>
        <dbReference type="Pfam" id="PF02687"/>
    </source>
</evidence>
<reference evidence="10 11" key="1">
    <citation type="journal article" date="2013" name="Int. J. Syst. Evol. Microbiol.">
        <title>Aquimarina gracilis sp. nov., isolated from the gut microflora of a mussel, Mytilus coruscus, and emended description of Aquimarina spongiae.</title>
        <authorList>
            <person name="Park S.C."/>
            <person name="Choe H.N."/>
            <person name="Baik K.S."/>
            <person name="Seong C.N."/>
        </authorList>
    </citation>
    <scope>NUCLEOTIDE SEQUENCE [LARGE SCALE GENOMIC DNA]</scope>
    <source>
        <strain evidence="10 11">PSC32</strain>
    </source>
</reference>
<protein>
    <submittedName>
        <fullName evidence="10">FtsX-like permease family protein</fullName>
    </submittedName>
</protein>